<dbReference type="AlphaFoldDB" id="A0A6J5TNB5"/>
<sequence length="127" mass="14042">MGLPTKQSPFMCSALLFDTDFASFPFAITSADFTNLVYKGCANQKFQDPSSSQTLKSLFDFMVSQSSQKTVYTSTSGEGQNAISKLQDDEFSNIDDDDEETFSISSPSSLSDDELESDSKISYDEER</sequence>
<gene>
    <name evidence="2" type="ORF">CURHAP_LOCUS6304</name>
    <name evidence="3" type="ORF">ORAREDHAP_LOCUS6340</name>
</gene>
<reference evidence="2 4" key="2">
    <citation type="submission" date="2020-05" db="EMBL/GenBank/DDBJ databases">
        <authorList>
            <person name="Campoy J."/>
            <person name="Schneeberger K."/>
            <person name="Spophaly S."/>
        </authorList>
    </citation>
    <scope>NUCLEOTIDE SEQUENCE [LARGE SCALE GENOMIC DNA]</scope>
    <source>
        <strain evidence="2">PruArmRojPasFocal</strain>
    </source>
</reference>
<protein>
    <submittedName>
        <fullName evidence="2">Uncharacterized protein</fullName>
    </submittedName>
</protein>
<evidence type="ECO:0000313" key="5">
    <source>
        <dbReference type="Proteomes" id="UP000507245"/>
    </source>
</evidence>
<feature type="compositionally biased region" description="Basic and acidic residues" evidence="1">
    <location>
        <begin position="117"/>
        <end position="127"/>
    </location>
</feature>
<organism evidence="2 4">
    <name type="scientific">Prunus armeniaca</name>
    <name type="common">Apricot</name>
    <name type="synonym">Armeniaca vulgaris</name>
    <dbReference type="NCBI Taxonomy" id="36596"/>
    <lineage>
        <taxon>Eukaryota</taxon>
        <taxon>Viridiplantae</taxon>
        <taxon>Streptophyta</taxon>
        <taxon>Embryophyta</taxon>
        <taxon>Tracheophyta</taxon>
        <taxon>Spermatophyta</taxon>
        <taxon>Magnoliopsida</taxon>
        <taxon>eudicotyledons</taxon>
        <taxon>Gunneridae</taxon>
        <taxon>Pentapetalae</taxon>
        <taxon>rosids</taxon>
        <taxon>fabids</taxon>
        <taxon>Rosales</taxon>
        <taxon>Rosaceae</taxon>
        <taxon>Amygdaloideae</taxon>
        <taxon>Amygdaleae</taxon>
        <taxon>Prunus</taxon>
    </lineage>
</organism>
<proteinExistence type="predicted"/>
<keyword evidence="5" id="KW-1185">Reference proteome</keyword>
<reference evidence="5" key="1">
    <citation type="journal article" date="2020" name="Genome Biol.">
        <title>Gamete binning: chromosome-level and haplotype-resolved genome assembly enabled by high-throughput single-cell sequencing of gamete genomes.</title>
        <authorList>
            <person name="Campoy J.A."/>
            <person name="Sun H."/>
            <person name="Goel M."/>
            <person name="Jiao W.-B."/>
            <person name="Folz-Donahue K."/>
            <person name="Wang N."/>
            <person name="Rubio M."/>
            <person name="Liu C."/>
            <person name="Kukat C."/>
            <person name="Ruiz D."/>
            <person name="Huettel B."/>
            <person name="Schneeberger K."/>
        </authorList>
    </citation>
    <scope>NUCLEOTIDE SEQUENCE [LARGE SCALE GENOMIC DNA]</scope>
    <source>
        <strain evidence="5">cv. Rojo Pasion</strain>
    </source>
</reference>
<name>A0A6J5TNB5_PRUAR</name>
<dbReference type="EMBL" id="CAEKDK010000001">
    <property type="protein sequence ID" value="CAB4264485.1"/>
    <property type="molecule type" value="Genomic_DNA"/>
</dbReference>
<evidence type="ECO:0000313" key="2">
    <source>
        <dbReference type="EMBL" id="CAB4264485.1"/>
    </source>
</evidence>
<evidence type="ECO:0000313" key="3">
    <source>
        <dbReference type="EMBL" id="CAB4295094.1"/>
    </source>
</evidence>
<dbReference type="Proteomes" id="UP000507222">
    <property type="component" value="Unassembled WGS sequence"/>
</dbReference>
<dbReference type="EMBL" id="CAEKKB010000001">
    <property type="protein sequence ID" value="CAB4295094.1"/>
    <property type="molecule type" value="Genomic_DNA"/>
</dbReference>
<feature type="region of interest" description="Disordered" evidence="1">
    <location>
        <begin position="94"/>
        <end position="127"/>
    </location>
</feature>
<dbReference type="Proteomes" id="UP000507245">
    <property type="component" value="Unassembled WGS sequence"/>
</dbReference>
<evidence type="ECO:0000313" key="4">
    <source>
        <dbReference type="Proteomes" id="UP000507222"/>
    </source>
</evidence>
<evidence type="ECO:0000256" key="1">
    <source>
        <dbReference type="SAM" id="MobiDB-lite"/>
    </source>
</evidence>
<accession>A0A6J5TNB5</accession>